<dbReference type="AlphaFoldDB" id="A0A7S3CW47"/>
<dbReference type="EMBL" id="HBIB01001746">
    <property type="protein sequence ID" value="CAE0239053.1"/>
    <property type="molecule type" value="Transcribed_RNA"/>
</dbReference>
<sequence>MEANNLVLSQQRLQAQTQVLASMAVLSSASVPDYTCYPRAGGYKGLMHPTSLAQSYFDSSAITFLNTPFLLRGAAHDEDAVAISKKEETASPPPTRARQGEATISPHILHGEDGEDNLKSVVVAEVASIVSESVIPAVASLVDAAYVRQRKEIANILFEHLGGGAST</sequence>
<dbReference type="EMBL" id="HBIB01001745">
    <property type="protein sequence ID" value="CAE0239052.1"/>
    <property type="molecule type" value="Transcribed_RNA"/>
</dbReference>
<accession>A0A7S3CW47</accession>
<gene>
    <name evidence="1" type="ORF">PBIL07802_LOCUS1196</name>
    <name evidence="2" type="ORF">PBIL07802_LOCUS1197</name>
</gene>
<protein>
    <submittedName>
        <fullName evidence="2">Uncharacterized protein</fullName>
    </submittedName>
</protein>
<organism evidence="2">
    <name type="scientific">Palpitomonas bilix</name>
    <dbReference type="NCBI Taxonomy" id="652834"/>
    <lineage>
        <taxon>Eukaryota</taxon>
        <taxon>Eukaryota incertae sedis</taxon>
    </lineage>
</organism>
<evidence type="ECO:0000313" key="1">
    <source>
        <dbReference type="EMBL" id="CAE0239052.1"/>
    </source>
</evidence>
<proteinExistence type="predicted"/>
<evidence type="ECO:0000313" key="2">
    <source>
        <dbReference type="EMBL" id="CAE0239053.1"/>
    </source>
</evidence>
<name>A0A7S3CW47_9EUKA</name>
<reference evidence="2" key="1">
    <citation type="submission" date="2021-01" db="EMBL/GenBank/DDBJ databases">
        <authorList>
            <person name="Corre E."/>
            <person name="Pelletier E."/>
            <person name="Niang G."/>
            <person name="Scheremetjew M."/>
            <person name="Finn R."/>
            <person name="Kale V."/>
            <person name="Holt S."/>
            <person name="Cochrane G."/>
            <person name="Meng A."/>
            <person name="Brown T."/>
            <person name="Cohen L."/>
        </authorList>
    </citation>
    <scope>NUCLEOTIDE SEQUENCE</scope>
    <source>
        <strain evidence="2">NIES-2562</strain>
    </source>
</reference>